<feature type="compositionally biased region" description="Polar residues" evidence="11">
    <location>
        <begin position="350"/>
        <end position="359"/>
    </location>
</feature>
<evidence type="ECO:0000313" key="13">
    <source>
        <dbReference type="EMBL" id="MDQ0436643.1"/>
    </source>
</evidence>
<feature type="transmembrane region" description="Helical" evidence="12">
    <location>
        <begin position="225"/>
        <end position="250"/>
    </location>
</feature>
<dbReference type="InterPro" id="IPR001851">
    <property type="entry name" value="ABC_transp_permease"/>
</dbReference>
<evidence type="ECO:0000256" key="8">
    <source>
        <dbReference type="ARBA" id="ARBA00023136"/>
    </source>
</evidence>
<evidence type="ECO:0000256" key="2">
    <source>
        <dbReference type="ARBA" id="ARBA00011262"/>
    </source>
</evidence>
<protein>
    <recommendedName>
        <fullName evidence="10">Autoinducer 2 import system permease protein LsrD</fullName>
    </recommendedName>
</protein>
<evidence type="ECO:0000256" key="12">
    <source>
        <dbReference type="SAM" id="Phobius"/>
    </source>
</evidence>
<comment type="subunit">
    <text evidence="2">The complex is composed of two ATP-binding proteins (LsrA), two transmembrane proteins (LsrC and LsrD) and a solute-binding protein (LsrB).</text>
</comment>
<dbReference type="CDD" id="cd06579">
    <property type="entry name" value="TM_PBP1_transp_AraH_like"/>
    <property type="match status" value="1"/>
</dbReference>
<name>A0ABU0H2W8_9HYPH</name>
<dbReference type="Pfam" id="PF02653">
    <property type="entry name" value="BPD_transp_2"/>
    <property type="match status" value="1"/>
</dbReference>
<keyword evidence="5" id="KW-0997">Cell inner membrane</keyword>
<gene>
    <name evidence="13" type="ORF">QO014_001013</name>
</gene>
<dbReference type="RefSeq" id="WP_266347536.1">
    <property type="nucleotide sequence ID" value="NZ_JAPKNG010000001.1"/>
</dbReference>
<keyword evidence="14" id="KW-1185">Reference proteome</keyword>
<dbReference type="Proteomes" id="UP001241603">
    <property type="component" value="Unassembled WGS sequence"/>
</dbReference>
<evidence type="ECO:0000256" key="1">
    <source>
        <dbReference type="ARBA" id="ARBA00004651"/>
    </source>
</evidence>
<keyword evidence="8 12" id="KW-0472">Membrane</keyword>
<evidence type="ECO:0000256" key="7">
    <source>
        <dbReference type="ARBA" id="ARBA00022989"/>
    </source>
</evidence>
<keyword evidence="3" id="KW-0813">Transport</keyword>
<feature type="transmembrane region" description="Helical" evidence="12">
    <location>
        <begin position="262"/>
        <end position="295"/>
    </location>
</feature>
<feature type="transmembrane region" description="Helical" evidence="12">
    <location>
        <begin position="57"/>
        <end position="77"/>
    </location>
</feature>
<feature type="transmembrane region" description="Helical" evidence="12">
    <location>
        <begin position="307"/>
        <end position="326"/>
    </location>
</feature>
<keyword evidence="7 12" id="KW-1133">Transmembrane helix</keyword>
<evidence type="ECO:0000313" key="14">
    <source>
        <dbReference type="Proteomes" id="UP001241603"/>
    </source>
</evidence>
<dbReference type="PANTHER" id="PTHR32196:SF71">
    <property type="entry name" value="AUTOINDUCER 2 IMPORT SYSTEM PERMEASE PROTEIN LSRD"/>
    <property type="match status" value="1"/>
</dbReference>
<feature type="transmembrane region" description="Helical" evidence="12">
    <location>
        <begin position="29"/>
        <end position="50"/>
    </location>
</feature>
<evidence type="ECO:0000256" key="9">
    <source>
        <dbReference type="ARBA" id="ARBA00025439"/>
    </source>
</evidence>
<feature type="region of interest" description="Disordered" evidence="11">
    <location>
        <begin position="338"/>
        <end position="359"/>
    </location>
</feature>
<feature type="transmembrane region" description="Helical" evidence="12">
    <location>
        <begin position="136"/>
        <end position="154"/>
    </location>
</feature>
<keyword evidence="4" id="KW-1003">Cell membrane</keyword>
<evidence type="ECO:0000256" key="5">
    <source>
        <dbReference type="ARBA" id="ARBA00022519"/>
    </source>
</evidence>
<comment type="function">
    <text evidence="9">Part of the ABC transporter complex LsrABCD involved in autoinducer 2 (AI-2) import. Probably responsible for the translocation of the substrate across the membrane.</text>
</comment>
<evidence type="ECO:0000256" key="6">
    <source>
        <dbReference type="ARBA" id="ARBA00022692"/>
    </source>
</evidence>
<keyword evidence="6 12" id="KW-0812">Transmembrane</keyword>
<sequence>MNLAAHENAPASAGGFGNRMRGLLSVSELGVFVAVVAISLIFYAIAPAFLSAQNIRAIINFVSFVGIIAIGQTILMIGGEFDLSVGSIAGLSACVTAMLMKDAHLPIFAAIIGGLALGAVIGLVNGIVVVKLKIPAFIQTLGMLFIGQGLIQVVTGGNPVYPLPESVGDFGATRVFFGLGYSFVFFFIAGFIADFVLRRTVLGRNLYATGGNAEVARLVGINASLYKICAFVFVSVMASISGMFVMADLASGITSIGTGWELTVIAGVVVGGVSLFGGAGTIIGGLLGMLLLQVIQSGLVVIGVGANWQQIAVGTIMVLAVGLDLLRRRVFIGAHSKPTGGTGGAVATTEQPTLPANAN</sequence>
<evidence type="ECO:0000256" key="4">
    <source>
        <dbReference type="ARBA" id="ARBA00022475"/>
    </source>
</evidence>
<feature type="transmembrane region" description="Helical" evidence="12">
    <location>
        <begin position="107"/>
        <end position="130"/>
    </location>
</feature>
<reference evidence="13 14" key="1">
    <citation type="submission" date="2023-07" db="EMBL/GenBank/DDBJ databases">
        <title>Genomic Encyclopedia of Type Strains, Phase IV (KMG-IV): sequencing the most valuable type-strain genomes for metagenomic binning, comparative biology and taxonomic classification.</title>
        <authorList>
            <person name="Goeker M."/>
        </authorList>
    </citation>
    <scope>NUCLEOTIDE SEQUENCE [LARGE SCALE GENOMIC DNA]</scope>
    <source>
        <strain evidence="13 14">B6-8</strain>
    </source>
</reference>
<evidence type="ECO:0000256" key="3">
    <source>
        <dbReference type="ARBA" id="ARBA00022448"/>
    </source>
</evidence>
<evidence type="ECO:0000256" key="11">
    <source>
        <dbReference type="SAM" id="MobiDB-lite"/>
    </source>
</evidence>
<organism evidence="13 14">
    <name type="scientific">Kaistia dalseonensis</name>
    <dbReference type="NCBI Taxonomy" id="410840"/>
    <lineage>
        <taxon>Bacteria</taxon>
        <taxon>Pseudomonadati</taxon>
        <taxon>Pseudomonadota</taxon>
        <taxon>Alphaproteobacteria</taxon>
        <taxon>Hyphomicrobiales</taxon>
        <taxon>Kaistiaceae</taxon>
        <taxon>Kaistia</taxon>
    </lineage>
</organism>
<comment type="caution">
    <text evidence="13">The sequence shown here is derived from an EMBL/GenBank/DDBJ whole genome shotgun (WGS) entry which is preliminary data.</text>
</comment>
<proteinExistence type="predicted"/>
<evidence type="ECO:0000256" key="10">
    <source>
        <dbReference type="ARBA" id="ARBA00039381"/>
    </source>
</evidence>
<accession>A0ABU0H2W8</accession>
<comment type="subcellular location">
    <subcellularLocation>
        <location evidence="1">Cell membrane</location>
        <topology evidence="1">Multi-pass membrane protein</topology>
    </subcellularLocation>
</comment>
<dbReference type="EMBL" id="JAUSVO010000001">
    <property type="protein sequence ID" value="MDQ0436643.1"/>
    <property type="molecule type" value="Genomic_DNA"/>
</dbReference>
<feature type="transmembrane region" description="Helical" evidence="12">
    <location>
        <begin position="175"/>
        <end position="197"/>
    </location>
</feature>
<dbReference type="PANTHER" id="PTHR32196">
    <property type="entry name" value="ABC TRANSPORTER PERMEASE PROTEIN YPHD-RELATED-RELATED"/>
    <property type="match status" value="1"/>
</dbReference>